<comment type="caution">
    <text evidence="1">The sequence shown here is derived from an EMBL/GenBank/DDBJ whole genome shotgun (WGS) entry which is preliminary data.</text>
</comment>
<reference evidence="2" key="2">
    <citation type="submission" date="2019-10" db="EMBL/GenBank/DDBJ databases">
        <title>A de novo genome assembly of a pear dwarfing rootstock.</title>
        <authorList>
            <person name="Wang F."/>
            <person name="Wang J."/>
            <person name="Li S."/>
            <person name="Zhang Y."/>
            <person name="Fang M."/>
            <person name="Ma L."/>
            <person name="Zhao Y."/>
            <person name="Jiang S."/>
        </authorList>
    </citation>
    <scope>NUCLEOTIDE SEQUENCE [LARGE SCALE GENOMIC DNA]</scope>
</reference>
<evidence type="ECO:0000313" key="2">
    <source>
        <dbReference type="Proteomes" id="UP000327157"/>
    </source>
</evidence>
<evidence type="ECO:0000313" key="1">
    <source>
        <dbReference type="EMBL" id="KAB2632762.1"/>
    </source>
</evidence>
<dbReference type="AlphaFoldDB" id="A0A5N5I2W9"/>
<sequence length="90" mass="10145">MRSNGGEICVFYVDSFSLVPHIFSLTAGARFDHHPGHIQHAARRSTALSEPEGRWRTGGGESVAENDRIVECRALEEKQILAAAEWRRWL</sequence>
<reference evidence="1 2" key="1">
    <citation type="submission" date="2019-09" db="EMBL/GenBank/DDBJ databases">
        <authorList>
            <person name="Ou C."/>
        </authorList>
    </citation>
    <scope>NUCLEOTIDE SEQUENCE [LARGE SCALE GENOMIC DNA]</scope>
    <source>
        <strain evidence="1">S2</strain>
        <tissue evidence="1">Leaf</tissue>
    </source>
</reference>
<keyword evidence="2" id="KW-1185">Reference proteome</keyword>
<proteinExistence type="predicted"/>
<reference evidence="1 2" key="3">
    <citation type="submission" date="2019-11" db="EMBL/GenBank/DDBJ databases">
        <title>A de novo genome assembly of a pear dwarfing rootstock.</title>
        <authorList>
            <person name="Wang F."/>
            <person name="Wang J."/>
            <person name="Li S."/>
            <person name="Zhang Y."/>
            <person name="Fang M."/>
            <person name="Ma L."/>
            <person name="Zhao Y."/>
            <person name="Jiang S."/>
        </authorList>
    </citation>
    <scope>NUCLEOTIDE SEQUENCE [LARGE SCALE GENOMIC DNA]</scope>
    <source>
        <strain evidence="1">S2</strain>
        <tissue evidence="1">Leaf</tissue>
    </source>
</reference>
<accession>A0A5N5I2W9</accession>
<name>A0A5N5I2W9_9ROSA</name>
<gene>
    <name evidence="1" type="ORF">D8674_029009</name>
</gene>
<protein>
    <submittedName>
        <fullName evidence="1">Protein GRIP-like</fullName>
    </submittedName>
</protein>
<dbReference type="EMBL" id="SMOL01000120">
    <property type="protein sequence ID" value="KAB2632762.1"/>
    <property type="molecule type" value="Genomic_DNA"/>
</dbReference>
<organism evidence="1 2">
    <name type="scientific">Pyrus ussuriensis x Pyrus communis</name>
    <dbReference type="NCBI Taxonomy" id="2448454"/>
    <lineage>
        <taxon>Eukaryota</taxon>
        <taxon>Viridiplantae</taxon>
        <taxon>Streptophyta</taxon>
        <taxon>Embryophyta</taxon>
        <taxon>Tracheophyta</taxon>
        <taxon>Spermatophyta</taxon>
        <taxon>Magnoliopsida</taxon>
        <taxon>eudicotyledons</taxon>
        <taxon>Gunneridae</taxon>
        <taxon>Pentapetalae</taxon>
        <taxon>rosids</taxon>
        <taxon>fabids</taxon>
        <taxon>Rosales</taxon>
        <taxon>Rosaceae</taxon>
        <taxon>Amygdaloideae</taxon>
        <taxon>Maleae</taxon>
        <taxon>Pyrus</taxon>
    </lineage>
</organism>
<dbReference type="Proteomes" id="UP000327157">
    <property type="component" value="Chromosome 6"/>
</dbReference>